<reference evidence="3 4" key="1">
    <citation type="journal article" date="2010" name="Nature">
        <title>The Ectocarpus genome and the independent evolution of multicellularity in brown algae.</title>
        <authorList>
            <person name="Cock J.M."/>
            <person name="Sterck L."/>
            <person name="Rouze P."/>
            <person name="Scornet D."/>
            <person name="Allen A.E."/>
            <person name="Amoutzias G."/>
            <person name="Anthouard V."/>
            <person name="Artiguenave F."/>
            <person name="Aury J.M."/>
            <person name="Badger J.H."/>
            <person name="Beszteri B."/>
            <person name="Billiau K."/>
            <person name="Bonnet E."/>
            <person name="Bothwell J.H."/>
            <person name="Bowler C."/>
            <person name="Boyen C."/>
            <person name="Brownlee C."/>
            <person name="Carrano C.J."/>
            <person name="Charrier B."/>
            <person name="Cho G.Y."/>
            <person name="Coelho S.M."/>
            <person name="Collen J."/>
            <person name="Corre E."/>
            <person name="Da Silva C."/>
            <person name="Delage L."/>
            <person name="Delaroque N."/>
            <person name="Dittami S.M."/>
            <person name="Doulbeau S."/>
            <person name="Elias M."/>
            <person name="Farnham G."/>
            <person name="Gachon C.M."/>
            <person name="Gschloessl B."/>
            <person name="Heesch S."/>
            <person name="Jabbari K."/>
            <person name="Jubin C."/>
            <person name="Kawai H."/>
            <person name="Kimura K."/>
            <person name="Kloareg B."/>
            <person name="Kupper F.C."/>
            <person name="Lang D."/>
            <person name="Le Bail A."/>
            <person name="Leblanc C."/>
            <person name="Lerouge P."/>
            <person name="Lohr M."/>
            <person name="Lopez P.J."/>
            <person name="Martens C."/>
            <person name="Maumus F."/>
            <person name="Michel G."/>
            <person name="Miranda-Saavedra D."/>
            <person name="Morales J."/>
            <person name="Moreau H."/>
            <person name="Motomura T."/>
            <person name="Nagasato C."/>
            <person name="Napoli C.A."/>
            <person name="Nelson D.R."/>
            <person name="Nyvall-Collen P."/>
            <person name="Peters A.F."/>
            <person name="Pommier C."/>
            <person name="Potin P."/>
            <person name="Poulain J."/>
            <person name="Quesneville H."/>
            <person name="Read B."/>
            <person name="Rensing S.A."/>
            <person name="Ritter A."/>
            <person name="Rousvoal S."/>
            <person name="Samanta M."/>
            <person name="Samson G."/>
            <person name="Schroeder D.C."/>
            <person name="Segurens B."/>
            <person name="Strittmatter M."/>
            <person name="Tonon T."/>
            <person name="Tregear J.W."/>
            <person name="Valentin K."/>
            <person name="von Dassow P."/>
            <person name="Yamagishi T."/>
            <person name="Van de Peer Y."/>
            <person name="Wincker P."/>
        </authorList>
    </citation>
    <scope>NUCLEOTIDE SEQUENCE [LARGE SCALE GENOMIC DNA]</scope>
    <source>
        <strain evidence="4">Ec32 / CCAP1310/4</strain>
    </source>
</reference>
<dbReference type="EMBL" id="FN649750">
    <property type="protein sequence ID" value="CBJ26551.1"/>
    <property type="molecule type" value="Genomic_DNA"/>
</dbReference>
<feature type="region of interest" description="Disordered" evidence="2">
    <location>
        <begin position="35"/>
        <end position="234"/>
    </location>
</feature>
<evidence type="ECO:0000256" key="2">
    <source>
        <dbReference type="SAM" id="MobiDB-lite"/>
    </source>
</evidence>
<feature type="region of interest" description="Disordered" evidence="2">
    <location>
        <begin position="467"/>
        <end position="525"/>
    </location>
</feature>
<evidence type="ECO:0000256" key="1">
    <source>
        <dbReference type="SAM" id="Coils"/>
    </source>
</evidence>
<dbReference type="OrthoDB" id="10504854at2759"/>
<feature type="region of interest" description="Disordered" evidence="2">
    <location>
        <begin position="277"/>
        <end position="320"/>
    </location>
</feature>
<gene>
    <name evidence="3" type="ORF">Esi_0034_0151</name>
</gene>
<dbReference type="EMBL" id="FN648531">
    <property type="protein sequence ID" value="CBJ26551.1"/>
    <property type="molecule type" value="Genomic_DNA"/>
</dbReference>
<dbReference type="InParanoid" id="D7FYB2"/>
<dbReference type="AlphaFoldDB" id="D7FYB2"/>
<organism evidence="3 4">
    <name type="scientific">Ectocarpus siliculosus</name>
    <name type="common">Brown alga</name>
    <name type="synonym">Conferva siliculosa</name>
    <dbReference type="NCBI Taxonomy" id="2880"/>
    <lineage>
        <taxon>Eukaryota</taxon>
        <taxon>Sar</taxon>
        <taxon>Stramenopiles</taxon>
        <taxon>Ochrophyta</taxon>
        <taxon>PX clade</taxon>
        <taxon>Phaeophyceae</taxon>
        <taxon>Ectocarpales</taxon>
        <taxon>Ectocarpaceae</taxon>
        <taxon>Ectocarpus</taxon>
    </lineage>
</organism>
<keyword evidence="4" id="KW-1185">Reference proteome</keyword>
<keyword evidence="1" id="KW-0175">Coiled coil</keyword>
<dbReference type="Gene3D" id="3.10.450.50">
    <property type="match status" value="1"/>
</dbReference>
<feature type="compositionally biased region" description="Acidic residues" evidence="2">
    <location>
        <begin position="486"/>
        <end position="501"/>
    </location>
</feature>
<sequence>MMWAPSLSTDIPSPGTLGKLFGFKCADNGCYQTPSSRGRGFCLRDGVKPENEDCKPSSGQATEPSEPGACSEPAAETTGECAEPSGQHPEPSTAVPAAGSAAPVLGEDIKSDDAILPSSERLSSAAEIEPASEPPEPGEPQAHTDEGEPLEAVELQSEGEQSRQPSQPLASPSSVPASGEDTTSHGIVPQEEPVLSEHEVEPSEPSEAAAEPEEQQGAEQEQSRQPSVPLASPAASVAEYGTGLWTSLNLWRRGWQVERWGFIYRRRPAVGAVGAYGGGGRAGKSDRRRTFSGRDPPRAAQRRRRAITADPASSSQPCGSAGVRQAAELYAPDGVFCGTEIFAPDDPLWGSASEVVRNTPEQIYAYYDHFARLPELRVVEYAHSSVRVRGEFATQAGTHTFAWQGAEGETTVEMRMRFGFTFRKDDDDHHHPGRPSRWSIVEHYSFALPTAAAVAAAAAAAAGASAPAEEPVVEPTEPAAEPAAEPAEEPEPPAEEPEPPVEPEPPTEPAEEPAAASAPEESNRDGAVVDAAALQATADLLAEERTMLAQQIRELQQRAESAESLAAERAVLRATERVSRAKIDAQLLERAKNAEIIAAQRAEQIAELQRSVANEKSLAAERAQHNVELEQFAQNAKSLASQLATEMVELDRQVDNEIYI</sequence>
<dbReference type="Proteomes" id="UP000002630">
    <property type="component" value="Linkage Group LG25"/>
</dbReference>
<evidence type="ECO:0000313" key="4">
    <source>
        <dbReference type="Proteomes" id="UP000002630"/>
    </source>
</evidence>
<dbReference type="SUPFAM" id="SSF54427">
    <property type="entry name" value="NTF2-like"/>
    <property type="match status" value="1"/>
</dbReference>
<name>D7FYB2_ECTSI</name>
<proteinExistence type="predicted"/>
<evidence type="ECO:0000313" key="3">
    <source>
        <dbReference type="EMBL" id="CBJ26551.1"/>
    </source>
</evidence>
<dbReference type="InterPro" id="IPR032710">
    <property type="entry name" value="NTF2-like_dom_sf"/>
</dbReference>
<accession>D7FYB2</accession>
<feature type="coiled-coil region" evidence="1">
    <location>
        <begin position="538"/>
        <end position="565"/>
    </location>
</feature>
<feature type="compositionally biased region" description="Basic and acidic residues" evidence="2">
    <location>
        <begin position="45"/>
        <end position="55"/>
    </location>
</feature>
<protein>
    <submittedName>
        <fullName evidence="3">Similar to Uncharacterized protein conserved in bacteria with a cystatin-like fold</fullName>
    </submittedName>
</protein>
<feature type="compositionally biased region" description="Low complexity" evidence="2">
    <location>
        <begin position="467"/>
        <end position="485"/>
    </location>
</feature>
<feature type="compositionally biased region" description="Polar residues" evidence="2">
    <location>
        <begin position="158"/>
        <end position="185"/>
    </location>
</feature>